<comment type="caution">
    <text evidence="1">The sequence shown here is derived from an EMBL/GenBank/DDBJ whole genome shotgun (WGS) entry which is preliminary data.</text>
</comment>
<dbReference type="EMBL" id="JAEKNR010000031">
    <property type="protein sequence ID" value="MBJ7596968.1"/>
    <property type="molecule type" value="Genomic_DNA"/>
</dbReference>
<gene>
    <name evidence="1" type="ORF">JF922_02625</name>
</gene>
<dbReference type="SUPFAM" id="SSF50475">
    <property type="entry name" value="FMN-binding split barrel"/>
    <property type="match status" value="1"/>
</dbReference>
<dbReference type="InterPro" id="IPR012349">
    <property type="entry name" value="Split_barrel_FMN-bd"/>
</dbReference>
<name>A0A934K598_9BACT</name>
<dbReference type="RefSeq" id="WP_338198829.1">
    <property type="nucleotide sequence ID" value="NZ_JAEKNR010000031.1"/>
</dbReference>
<evidence type="ECO:0000313" key="1">
    <source>
        <dbReference type="EMBL" id="MBJ7596968.1"/>
    </source>
</evidence>
<sequence length="150" mass="16396">MGNLRAVEQRKADVITTMDNNHDVWLATAEPSGRPHLIAVSSWWDGSTITIATTIGSRSARNLDSTGLARVAAGTPDDAITIDATVGDRISVGQADSGIAENFAKAVGWDPREIGEDWAFFPLRPVRIQAYRGYDELEGRDVMRDGRWLV</sequence>
<protein>
    <submittedName>
        <fullName evidence="1">Pyridoxamine 5'-phosphate oxidase family protein</fullName>
    </submittedName>
</protein>
<dbReference type="Gene3D" id="2.30.110.10">
    <property type="entry name" value="Electron Transport, Fmn-binding Protein, Chain A"/>
    <property type="match status" value="1"/>
</dbReference>
<accession>A0A934K598</accession>
<evidence type="ECO:0000313" key="2">
    <source>
        <dbReference type="Proteomes" id="UP000612893"/>
    </source>
</evidence>
<organism evidence="1 2">
    <name type="scientific">Candidatus Nephthysia bennettiae</name>
    <dbReference type="NCBI Taxonomy" id="3127016"/>
    <lineage>
        <taxon>Bacteria</taxon>
        <taxon>Bacillati</taxon>
        <taxon>Candidatus Dormiibacterota</taxon>
        <taxon>Candidatus Dormibacteria</taxon>
        <taxon>Candidatus Dormibacterales</taxon>
        <taxon>Candidatus Dormibacteraceae</taxon>
        <taxon>Candidatus Nephthysia</taxon>
    </lineage>
</organism>
<dbReference type="Proteomes" id="UP000612893">
    <property type="component" value="Unassembled WGS sequence"/>
</dbReference>
<reference evidence="1" key="1">
    <citation type="submission" date="2020-10" db="EMBL/GenBank/DDBJ databases">
        <title>Ca. Dormibacterota MAGs.</title>
        <authorList>
            <person name="Montgomery K."/>
        </authorList>
    </citation>
    <scope>NUCLEOTIDE SEQUENCE [LARGE SCALE GENOMIC DNA]</scope>
    <source>
        <strain evidence="1">SC8812_S17_10</strain>
    </source>
</reference>
<keyword evidence="2" id="KW-1185">Reference proteome</keyword>
<dbReference type="AlphaFoldDB" id="A0A934K598"/>
<proteinExistence type="predicted"/>